<dbReference type="GO" id="GO:0071111">
    <property type="term" value="F:cyclic-guanylate-specific phosphodiesterase activity"/>
    <property type="evidence" value="ECO:0007669"/>
    <property type="project" value="InterPro"/>
</dbReference>
<dbReference type="PROSITE" id="PS50883">
    <property type="entry name" value="EAL"/>
    <property type="match status" value="1"/>
</dbReference>
<sequence length="704" mass="81890">MKGNLENTSSFYINVENRNMYQYLNLMPIAFTAIRVIVDEVGAPIDFICEFANKEFAILENKNLKEIIGKSFYEISPDVSQKWLRGCWEVAYKGIIREWKDYSSGLGKYLSIYCYQPKKGLCACIIRDITHDVDIANELKYLSEYDDLTCIYNKRSFYEKTHDLIMNNFDTQYVVGRIDIEKFKIVNDVFGAEEGDLLLKYLATKIKHYVQDFGTYGRLDADIFAVCFPWSLNNVERFVNYMQTQVKEYPLDFDVIPCFGFYIVDVVTLPVDIMCDRANLALRTIKGNYVKSYAIYDDRLRRSLIEEQSIVSQMNSALESGQFEFYLQPKCSIDTGNIVGAEALVRWRHPMKGLISPGKFIPVFEKNGFILKLDVYIWESVCKLLRQWIDEGRQPMPISVNVSRINLYNPKLCDILIGLVEKYQLEPYLLELELTESAYTENEKLLVSIIERLRGYGFRILMDDFGSGYSSLNILKNLPVDVLKIDLHFLGGSDKFNRGGNILTSVVRMAKWMALPVIVEGVETREQVDFLCSIACTTAQGYYFSPPIPVLDYEKMLDSLVKCNENLSITFETDIQLKDFWDQNSGKNVLFNTLIGAVAIYELCQDNLEMLRANDDYFKMVEWSREDFFAKSHKMLDYIHHEDRKRILKIFYEAVGRREILTCKFRRFISEDKYISIYAKIRFIAGSHDRFLFFAAMEKTSEVF</sequence>
<dbReference type="PROSITE" id="PS50112">
    <property type="entry name" value="PAS"/>
    <property type="match status" value="1"/>
</dbReference>
<dbReference type="RefSeq" id="WP_147666736.1">
    <property type="nucleotide sequence ID" value="NZ_CP120678.1"/>
</dbReference>
<dbReference type="AlphaFoldDB" id="A0A9Y2AJH1"/>
<gene>
    <name evidence="4" type="ORF">P3F81_02225</name>
</gene>
<dbReference type="InterPro" id="IPR001633">
    <property type="entry name" value="EAL_dom"/>
</dbReference>
<dbReference type="InterPro" id="IPR000160">
    <property type="entry name" value="GGDEF_dom"/>
</dbReference>
<dbReference type="EMBL" id="CP120678">
    <property type="protein sequence ID" value="WIW71168.1"/>
    <property type="molecule type" value="Genomic_DNA"/>
</dbReference>
<dbReference type="Pfam" id="PF08447">
    <property type="entry name" value="PAS_3"/>
    <property type="match status" value="1"/>
</dbReference>
<dbReference type="Gene3D" id="3.30.450.20">
    <property type="entry name" value="PAS domain"/>
    <property type="match status" value="1"/>
</dbReference>
<evidence type="ECO:0000259" key="2">
    <source>
        <dbReference type="PROSITE" id="PS50883"/>
    </source>
</evidence>
<dbReference type="InterPro" id="IPR035919">
    <property type="entry name" value="EAL_sf"/>
</dbReference>
<organism evidence="4 5">
    <name type="scientific">Selenobaculum gibii</name>
    <dbReference type="NCBI Taxonomy" id="3054208"/>
    <lineage>
        <taxon>Bacteria</taxon>
        <taxon>Bacillati</taxon>
        <taxon>Bacillota</taxon>
        <taxon>Negativicutes</taxon>
        <taxon>Selenomonadales</taxon>
        <taxon>Selenomonadaceae</taxon>
        <taxon>Selenobaculum</taxon>
    </lineage>
</organism>
<keyword evidence="5" id="KW-1185">Reference proteome</keyword>
<dbReference type="InterPro" id="IPR043128">
    <property type="entry name" value="Rev_trsase/Diguanyl_cyclase"/>
</dbReference>
<dbReference type="InterPro" id="IPR050706">
    <property type="entry name" value="Cyclic-di-GMP_PDE-like"/>
</dbReference>
<proteinExistence type="predicted"/>
<dbReference type="PANTHER" id="PTHR33121">
    <property type="entry name" value="CYCLIC DI-GMP PHOSPHODIESTERASE PDEF"/>
    <property type="match status" value="1"/>
</dbReference>
<feature type="domain" description="GGDEF" evidence="3">
    <location>
        <begin position="171"/>
        <end position="298"/>
    </location>
</feature>
<dbReference type="InterPro" id="IPR013655">
    <property type="entry name" value="PAS_fold_3"/>
</dbReference>
<evidence type="ECO:0000259" key="1">
    <source>
        <dbReference type="PROSITE" id="PS50112"/>
    </source>
</evidence>
<dbReference type="Pfam" id="PF00990">
    <property type="entry name" value="GGDEF"/>
    <property type="match status" value="1"/>
</dbReference>
<dbReference type="SUPFAM" id="SSF141868">
    <property type="entry name" value="EAL domain-like"/>
    <property type="match status" value="1"/>
</dbReference>
<dbReference type="KEGG" id="sgbi:P3F81_02225"/>
<name>A0A9Y2AJH1_9FIRM</name>
<dbReference type="SMART" id="SM00052">
    <property type="entry name" value="EAL"/>
    <property type="match status" value="1"/>
</dbReference>
<dbReference type="Gene3D" id="3.20.20.450">
    <property type="entry name" value="EAL domain"/>
    <property type="match status" value="1"/>
</dbReference>
<dbReference type="SMART" id="SM00267">
    <property type="entry name" value="GGDEF"/>
    <property type="match status" value="1"/>
</dbReference>
<dbReference type="PANTHER" id="PTHR33121:SF70">
    <property type="entry name" value="SIGNALING PROTEIN YKOW"/>
    <property type="match status" value="1"/>
</dbReference>
<dbReference type="NCBIfam" id="TIGR00254">
    <property type="entry name" value="GGDEF"/>
    <property type="match status" value="1"/>
</dbReference>
<dbReference type="Pfam" id="PF00563">
    <property type="entry name" value="EAL"/>
    <property type="match status" value="1"/>
</dbReference>
<dbReference type="Proteomes" id="UP001243623">
    <property type="component" value="Chromosome"/>
</dbReference>
<dbReference type="PROSITE" id="PS50887">
    <property type="entry name" value="GGDEF"/>
    <property type="match status" value="1"/>
</dbReference>
<accession>A0A9Y2AJH1</accession>
<dbReference type="InterPro" id="IPR035965">
    <property type="entry name" value="PAS-like_dom_sf"/>
</dbReference>
<feature type="domain" description="PAS" evidence="1">
    <location>
        <begin position="610"/>
        <end position="658"/>
    </location>
</feature>
<reference evidence="4" key="1">
    <citation type="submission" date="2023-03" db="EMBL/GenBank/DDBJ databases">
        <title>Selenobaculum gbiensis gen. nov. sp. nov., a new bacterium isolated from the gut microbiota of IBD patient.</title>
        <authorList>
            <person name="Yeo S."/>
            <person name="Park H."/>
            <person name="Huh C.S."/>
        </authorList>
    </citation>
    <scope>NUCLEOTIDE SEQUENCE</scope>
    <source>
        <strain evidence="4">ICN-92133</strain>
    </source>
</reference>
<protein>
    <submittedName>
        <fullName evidence="4">EAL domain-containing protein</fullName>
    </submittedName>
</protein>
<dbReference type="Gene3D" id="3.30.70.270">
    <property type="match status" value="1"/>
</dbReference>
<feature type="domain" description="EAL" evidence="2">
    <location>
        <begin position="307"/>
        <end position="561"/>
    </location>
</feature>
<dbReference type="SUPFAM" id="SSF55785">
    <property type="entry name" value="PYP-like sensor domain (PAS domain)"/>
    <property type="match status" value="1"/>
</dbReference>
<dbReference type="SUPFAM" id="SSF55073">
    <property type="entry name" value="Nucleotide cyclase"/>
    <property type="match status" value="1"/>
</dbReference>
<dbReference type="InterPro" id="IPR029787">
    <property type="entry name" value="Nucleotide_cyclase"/>
</dbReference>
<evidence type="ECO:0000313" key="5">
    <source>
        <dbReference type="Proteomes" id="UP001243623"/>
    </source>
</evidence>
<evidence type="ECO:0000259" key="3">
    <source>
        <dbReference type="PROSITE" id="PS50887"/>
    </source>
</evidence>
<dbReference type="InterPro" id="IPR000014">
    <property type="entry name" value="PAS"/>
</dbReference>
<evidence type="ECO:0000313" key="4">
    <source>
        <dbReference type="EMBL" id="WIW71168.1"/>
    </source>
</evidence>
<dbReference type="CDD" id="cd01948">
    <property type="entry name" value="EAL"/>
    <property type="match status" value="1"/>
</dbReference>